<evidence type="ECO:0000313" key="6">
    <source>
        <dbReference type="EMBL" id="AUW94345.1"/>
    </source>
</evidence>
<dbReference type="Gene3D" id="3.30.70.1900">
    <property type="match status" value="1"/>
</dbReference>
<feature type="domain" description="CRISPR associated protein Cas6 C-terminal" evidence="5">
    <location>
        <begin position="124"/>
        <end position="243"/>
    </location>
</feature>
<keyword evidence="2" id="KW-0694">RNA-binding</keyword>
<dbReference type="Proteomes" id="UP000325292">
    <property type="component" value="Chromosome"/>
</dbReference>
<proteinExistence type="inferred from homology"/>
<dbReference type="EMBL" id="CP019454">
    <property type="protein sequence ID" value="AUW94345.1"/>
    <property type="molecule type" value="Genomic_DNA"/>
</dbReference>
<evidence type="ECO:0000259" key="5">
    <source>
        <dbReference type="Pfam" id="PF01881"/>
    </source>
</evidence>
<dbReference type="Gene3D" id="3.30.70.1890">
    <property type="match status" value="1"/>
</dbReference>
<evidence type="ECO:0000256" key="2">
    <source>
        <dbReference type="ARBA" id="ARBA00022884"/>
    </source>
</evidence>
<dbReference type="InterPro" id="IPR045747">
    <property type="entry name" value="CRISPR-assoc_prot_Cas6_N_sf"/>
</dbReference>
<sequence length="247" mass="27894">MRVLMELTSKKAELIVPFHYTEWLQAAIYSAMGQPVAQAVHDVGFPVDNRALKLFTFSRLLGKYRVGRETLSFSSPVKLVVASPLKIMIQEFVNAIVFRNEFRLGPEVLTLSQITVDNSQVDKPYVRVKTLSPISTHSTLSKGDGSKYTVYYHPREQEFSQFLHQNLVRKYLAIHGQPWRASDVRVHITGKTESKMNIVYYKDTIIKGYSGVFDISGPVELLQTGMDAGFGDRSSLGFGLVELMGRR</sequence>
<keyword evidence="3" id="KW-0051">Antiviral defense</keyword>
<organism evidence="6 7">
    <name type="scientific">Sulfobacillus thermotolerans</name>
    <dbReference type="NCBI Taxonomy" id="338644"/>
    <lineage>
        <taxon>Bacteria</taxon>
        <taxon>Bacillati</taxon>
        <taxon>Bacillota</taxon>
        <taxon>Clostridia</taxon>
        <taxon>Eubacteriales</taxon>
        <taxon>Clostridiales Family XVII. Incertae Sedis</taxon>
        <taxon>Sulfobacillus</taxon>
    </lineage>
</organism>
<keyword evidence="7" id="KW-1185">Reference proteome</keyword>
<dbReference type="PANTHER" id="PTHR36984">
    <property type="entry name" value="CRISPR-ASSOCIATED ENDORIBONUCLEASE CAS6 1"/>
    <property type="match status" value="1"/>
</dbReference>
<dbReference type="InterPro" id="IPR010156">
    <property type="entry name" value="CRISPR-assoc_prot_Cas6"/>
</dbReference>
<dbReference type="NCBIfam" id="TIGR01877">
    <property type="entry name" value="cas_cas6"/>
    <property type="match status" value="1"/>
</dbReference>
<dbReference type="CDD" id="cd21140">
    <property type="entry name" value="Cas6_I-like"/>
    <property type="match status" value="1"/>
</dbReference>
<evidence type="ECO:0000256" key="3">
    <source>
        <dbReference type="ARBA" id="ARBA00023118"/>
    </source>
</evidence>
<evidence type="ECO:0000256" key="1">
    <source>
        <dbReference type="ARBA" id="ARBA00005937"/>
    </source>
</evidence>
<reference evidence="6 7" key="1">
    <citation type="journal article" date="2019" name="Sci. Rep.">
        <title>Sulfobacillus thermotolerans: new insights into resistance and metabolic capacities of acidophilic chemolithotrophs.</title>
        <authorList>
            <person name="Panyushkina A.E."/>
            <person name="Babenko V.V."/>
            <person name="Nikitina A.S."/>
            <person name="Selezneva O.V."/>
            <person name="Tsaplina I.A."/>
            <person name="Letarova M.A."/>
            <person name="Kostryukova E.S."/>
            <person name="Letarov A.V."/>
        </authorList>
    </citation>
    <scope>NUCLEOTIDE SEQUENCE [LARGE SCALE GENOMIC DNA]</scope>
    <source>
        <strain evidence="6 7">Kr1</strain>
    </source>
</reference>
<comment type="similarity">
    <text evidence="1 4">Belongs to the CRISPR-associated protein Cas6/Cse3/CasE family.</text>
</comment>
<protein>
    <recommendedName>
        <fullName evidence="4">CRISPR-associated endoribonuclease</fullName>
    </recommendedName>
</protein>
<dbReference type="InterPro" id="IPR049435">
    <property type="entry name" value="Cas_Cas6_C"/>
</dbReference>
<accession>A0ABN5H0T0</accession>
<comment type="function">
    <text evidence="4">CRISPR (clustered regularly interspaced short palindromic repeat), is an adaptive immune system that provides protection against mobile genetic elements (viruses, transposable elements and conjugative plasmids). CRISPR clusters contain sequences complementary to antecedent mobile elements and target invading nucleic acids. CRISPR clusters are transcribed and processed into CRISPR RNA (crRNA).</text>
</comment>
<dbReference type="PIRSF" id="PIRSF005054">
    <property type="entry name" value="PF1131"/>
    <property type="match status" value="1"/>
</dbReference>
<name>A0ABN5H0T0_9FIRM</name>
<evidence type="ECO:0000313" key="7">
    <source>
        <dbReference type="Proteomes" id="UP000325292"/>
    </source>
</evidence>
<evidence type="ECO:0000256" key="4">
    <source>
        <dbReference type="PIRNR" id="PIRNR005054"/>
    </source>
</evidence>
<gene>
    <name evidence="6" type="ORF">BXT84_10675</name>
</gene>
<dbReference type="PANTHER" id="PTHR36984:SF1">
    <property type="entry name" value="CRISPR-ASSOCIATED ENDORIBONUCLEASE CAS6 1"/>
    <property type="match status" value="1"/>
</dbReference>
<dbReference type="Pfam" id="PF01881">
    <property type="entry name" value="Cas_Cas6_C"/>
    <property type="match status" value="1"/>
</dbReference>